<accession>A0A2V3U189</accession>
<protein>
    <submittedName>
        <fullName evidence="1">Putative papain-like cysteine peptidase DUF1796</fullName>
    </submittedName>
</protein>
<dbReference type="RefSeq" id="WP_110376542.1">
    <property type="nucleotide sequence ID" value="NZ_CAKNFM010000006.1"/>
</dbReference>
<dbReference type="EMBL" id="QJJK01000009">
    <property type="protein sequence ID" value="PXW55771.1"/>
    <property type="molecule type" value="Genomic_DNA"/>
</dbReference>
<proteinExistence type="predicted"/>
<comment type="caution">
    <text evidence="1">The sequence shown here is derived from an EMBL/GenBank/DDBJ whole genome shotgun (WGS) entry which is preliminary data.</text>
</comment>
<dbReference type="OrthoDB" id="8452537at2"/>
<gene>
    <name evidence="1" type="ORF">C7450_109180</name>
</gene>
<keyword evidence="2" id="KW-1185">Reference proteome</keyword>
<reference evidence="1 2" key="1">
    <citation type="submission" date="2018-05" db="EMBL/GenBank/DDBJ databases">
        <title>Genomic Encyclopedia of Type Strains, Phase IV (KMG-IV): sequencing the most valuable type-strain genomes for metagenomic binning, comparative biology and taxonomic classification.</title>
        <authorList>
            <person name="Goeker M."/>
        </authorList>
    </citation>
    <scope>NUCLEOTIDE SEQUENCE [LARGE SCALE GENOMIC DNA]</scope>
    <source>
        <strain evidence="1 2">DSM 6462</strain>
    </source>
</reference>
<organism evidence="1 2">
    <name type="scientific">Chelatococcus asaccharovorans</name>
    <dbReference type="NCBI Taxonomy" id="28210"/>
    <lineage>
        <taxon>Bacteria</taxon>
        <taxon>Pseudomonadati</taxon>
        <taxon>Pseudomonadota</taxon>
        <taxon>Alphaproteobacteria</taxon>
        <taxon>Hyphomicrobiales</taxon>
        <taxon>Chelatococcaceae</taxon>
        <taxon>Chelatococcus</taxon>
    </lineage>
</organism>
<evidence type="ECO:0000313" key="2">
    <source>
        <dbReference type="Proteomes" id="UP000248021"/>
    </source>
</evidence>
<evidence type="ECO:0000313" key="1">
    <source>
        <dbReference type="EMBL" id="PXW55771.1"/>
    </source>
</evidence>
<sequence>MATDTGVDSARNNLFAVESFEKGLGEVVLNQIARSSRSGLSMSLNDIEDLATARERGVELITKSFDRLIDLAHMRRRNLLRYSDIAWISLGTNCLSRTVPTRWGLKPSAKLGEKSHPFDLSVHPLLAIESALKTNFEKYLEPSLLAFDKRRNFCVNTELRVSFNHETGEEYPKDNFSKLIDIYRSRIDNLWNTIDTAERAVFISHTKSADKHALRVLRRIFEFLSARREGKESLFIVWNSYVDGVGSPYEEDLGPHARVINIPFPYQSYVWHMPEHYFSEKGYEFERQGVSQIKSFVDSRLAKSPE</sequence>
<dbReference type="AlphaFoldDB" id="A0A2V3U189"/>
<dbReference type="Proteomes" id="UP000248021">
    <property type="component" value="Unassembled WGS sequence"/>
</dbReference>
<name>A0A2V3U189_9HYPH</name>